<dbReference type="Proteomes" id="UP000024635">
    <property type="component" value="Unassembled WGS sequence"/>
</dbReference>
<organism evidence="1 2">
    <name type="scientific">Ancylostoma ceylanicum</name>
    <dbReference type="NCBI Taxonomy" id="53326"/>
    <lineage>
        <taxon>Eukaryota</taxon>
        <taxon>Metazoa</taxon>
        <taxon>Ecdysozoa</taxon>
        <taxon>Nematoda</taxon>
        <taxon>Chromadorea</taxon>
        <taxon>Rhabditida</taxon>
        <taxon>Rhabditina</taxon>
        <taxon>Rhabditomorpha</taxon>
        <taxon>Strongyloidea</taxon>
        <taxon>Ancylostomatidae</taxon>
        <taxon>Ancylostomatinae</taxon>
        <taxon>Ancylostoma</taxon>
    </lineage>
</organism>
<evidence type="ECO:0000313" key="2">
    <source>
        <dbReference type="Proteomes" id="UP000024635"/>
    </source>
</evidence>
<dbReference type="AlphaFoldDB" id="A0A016VAW6"/>
<evidence type="ECO:0000313" key="1">
    <source>
        <dbReference type="EMBL" id="EYC23878.1"/>
    </source>
</evidence>
<accession>A0A016VAW6</accession>
<protein>
    <submittedName>
        <fullName evidence="1">Uncharacterized protein</fullName>
    </submittedName>
</protein>
<keyword evidence="2" id="KW-1185">Reference proteome</keyword>
<dbReference type="EMBL" id="JARK01001351">
    <property type="protein sequence ID" value="EYC23878.1"/>
    <property type="molecule type" value="Genomic_DNA"/>
</dbReference>
<comment type="caution">
    <text evidence="1">The sequence shown here is derived from an EMBL/GenBank/DDBJ whole genome shotgun (WGS) entry which is preliminary data.</text>
</comment>
<name>A0A016VAW6_9BILA</name>
<proteinExistence type="predicted"/>
<reference evidence="2" key="1">
    <citation type="journal article" date="2015" name="Nat. Genet.">
        <title>The genome and transcriptome of the zoonotic hookworm Ancylostoma ceylanicum identify infection-specific gene families.</title>
        <authorList>
            <person name="Schwarz E.M."/>
            <person name="Hu Y."/>
            <person name="Antoshechkin I."/>
            <person name="Miller M.M."/>
            <person name="Sternberg P.W."/>
            <person name="Aroian R.V."/>
        </authorList>
    </citation>
    <scope>NUCLEOTIDE SEQUENCE</scope>
    <source>
        <strain evidence="2">HY135</strain>
    </source>
</reference>
<sequence>MKDASSTDDRVDKAADSQSIMIMAVGSSPVNGRRKLALRNHARTSAGSVITWFGGLGSKPHELRPRGLNADAFCADRDESSYFCGSIAA</sequence>
<gene>
    <name evidence="1" type="primary">Acey_s0015.g2886</name>
    <name evidence="1" type="ORF">Y032_0015g2886</name>
</gene>